<reference evidence="2" key="1">
    <citation type="submission" date="2021-02" db="EMBL/GenBank/DDBJ databases">
        <authorList>
            <person name="Dougan E. K."/>
            <person name="Rhodes N."/>
            <person name="Thang M."/>
            <person name="Chan C."/>
        </authorList>
    </citation>
    <scope>NUCLEOTIDE SEQUENCE</scope>
</reference>
<feature type="region of interest" description="Disordered" evidence="1">
    <location>
        <begin position="285"/>
        <end position="312"/>
    </location>
</feature>
<gene>
    <name evidence="2" type="ORF">SPIL2461_LOCUS21931</name>
</gene>
<proteinExistence type="predicted"/>
<protein>
    <submittedName>
        <fullName evidence="2">Uncharacterized protein</fullName>
    </submittedName>
</protein>
<feature type="region of interest" description="Disordered" evidence="1">
    <location>
        <begin position="210"/>
        <end position="239"/>
    </location>
</feature>
<dbReference type="AlphaFoldDB" id="A0A812XWY5"/>
<feature type="compositionally biased region" description="Basic and acidic residues" evidence="1">
    <location>
        <begin position="213"/>
        <end position="223"/>
    </location>
</feature>
<dbReference type="Proteomes" id="UP000649617">
    <property type="component" value="Unassembled WGS sequence"/>
</dbReference>
<comment type="caution">
    <text evidence="2">The sequence shown here is derived from an EMBL/GenBank/DDBJ whole genome shotgun (WGS) entry which is preliminary data.</text>
</comment>
<dbReference type="EMBL" id="CAJNIZ010046721">
    <property type="protein sequence ID" value="CAE7755160.1"/>
    <property type="molecule type" value="Genomic_DNA"/>
</dbReference>
<evidence type="ECO:0000256" key="1">
    <source>
        <dbReference type="SAM" id="MobiDB-lite"/>
    </source>
</evidence>
<name>A0A812XWY5_SYMPI</name>
<evidence type="ECO:0000313" key="3">
    <source>
        <dbReference type="Proteomes" id="UP000649617"/>
    </source>
</evidence>
<accession>A0A812XWY5</accession>
<keyword evidence="3" id="KW-1185">Reference proteome</keyword>
<dbReference type="OrthoDB" id="275278at2759"/>
<sequence length="312" mass="34469">MLPVIPARHDAIPVFAREDCISQHAPHRVGVSRHGSGAKAVLAIGLPLAAARHRGRRTEEVERRPKPLPVTYHAPWLIELSTAWRQVAPLRTAPVSDCETSGDAEKTQDGALTPALAPLDSVAKRLKDMVFVKDMRAAMTSGEFALRLRGAERPGLVDYEGLYNILETFAGRLSELKASEVLREEDAWKAEEDLKVIQGKLQDRVVEMTQDTSEAHTHGEEGIKSGSTEQDAARPSLNAKAASQVGKKFMLYLRGDQMVDIDTALQESQAEQPFSRDLWERLEGKSKHSEGEWAPYENSQARPPGMQILAKP</sequence>
<evidence type="ECO:0000313" key="2">
    <source>
        <dbReference type="EMBL" id="CAE7755160.1"/>
    </source>
</evidence>
<organism evidence="2 3">
    <name type="scientific">Symbiodinium pilosum</name>
    <name type="common">Dinoflagellate</name>
    <dbReference type="NCBI Taxonomy" id="2952"/>
    <lineage>
        <taxon>Eukaryota</taxon>
        <taxon>Sar</taxon>
        <taxon>Alveolata</taxon>
        <taxon>Dinophyceae</taxon>
        <taxon>Suessiales</taxon>
        <taxon>Symbiodiniaceae</taxon>
        <taxon>Symbiodinium</taxon>
    </lineage>
</organism>